<evidence type="ECO:0000256" key="7">
    <source>
        <dbReference type="ARBA" id="ARBA00022980"/>
    </source>
</evidence>
<dbReference type="SUPFAM" id="SSF53756">
    <property type="entry name" value="UDP-Glycosyltransferase/glycogen phosphorylase"/>
    <property type="match status" value="1"/>
</dbReference>
<sequence length="1516" mass="173219">MKKSIKYPLYLDTKEFQWMKFGFIGEDGKHFIMMSVRKTQLSNGRQFEIENMRGNKTMRVKISKYYDHYALLSSDDNEWIYGCILVRDHIIDLFQKDIETLYCNNPYSMAFLKNKAPLRMTYSGGEDCNGYCNLVSYELECSAKTGGLQLRHWLPEGYDFTLTREYEYIRMEKAHFARSDDVLKLAEKSKEVIIDKSGLFSMGTNTILNYWLEHRIDGLKFLSTQEYQEQDQLLVLARIAVPMNPHDLLQLQPHQQYAATSHLEECIFQMSLDDDNEDLALLSFHTKTMYKSHERDDSGPKETDVITAIDLGLLEELLSLLNSSEDSLVAVAFCSKRAFKLVKALSPNSKRLQLDLDCVNRVALLRYRGETHQLIRVPYQVGELEYGRKSTRIMFCKQAVQIKAFENGTWIMSFEGAWPSDGFRLVIRWLWKLFSINVTKMWVDGNTVDFVDFLESRQNGLETLVVRTDRSLRQEDYCSMLECRARQVIFDDLVIARMNSQVTTNGSSRASRIYSYGFEAESPWSKTPHLLNPFNPKIRSWTEHIHYMDIATDICKIGLSDPGLHEFIGSQKYDIGIATEYDYCGFALMKKYSIPSTVSVSSMAILDQQSMNAGMPNSAAVVPAIFENEDLSTWSGKISNFINWAHINFIVYPYCKKHQLATIRQYLGDDTVTIEELMETIDVQFVNSNELIELPRAIGPKFKYIGGINLKMSNDRKLSQEVEETIGDVNKGIVVFCFGTQVHSNQFPIEVRKAFAEAFRLFPDYTFIWKYDLQEDDPRTKAFISHTGLNSFVEASYAGVPILAIPLFVDQPHNAESGRSIGTTFVLDKTRLTRDTIVDGLRAVLYDEKYSLNAKRISKMLHERPSSPESIFVEWVEFAARNPLLHRNFNLAGRNMTVFEYYCIDIILMIVVFVVSVVIVAWKMGGAVKKTENGRHIRVDGSSDDIEKAMLAARFAIRKLGLARWAGRKIEELAGNMQIQTVYVLGNGHFDAEKEPGAHQLAFFIEISEIFGAELVFQEPVCSEVENQWLRSKKIQIRESVDTDFEFPEEICVFGMIHGEHEILNQILDEKWAEPRKIDNLIVIGNDYGGVTWQLSNMISSLAMEFGALRLACSSKVLISARNLPARGTKPLPRHLWDMADLEEKSGGQLTHKPLRINRLGGRDPETGRKVNQHIGGGVKFDYFMIDFHRRGPTEAGATYDERVLEVRRDPNRTCHIALCAGIQGKRWILATENMKAGDVISTSGHLAENPVIGVEGNAYPIGSLAAGTVINSIERYPTKDSETFVKAAGTSATVIRHQGEYTVVKLPHKHEFSLHRTCMATVGRLSHADIDGKIFGSAQMHRRFGYKMSSGLFHKKDGYFGRKSNSTSLFFYYPGVLPKRDSLIVEDGHWLSNYHLMTSDIKHLEIGNSTLTENDLNQFLRHWLDGGSYRIKLLTVKMRRLKWEVVLAGLYDRFVQLPKDKAVVYRGPVHIRQNLSNVRFYFRRGDGIISTINWDHYSDNFHFAVWPDANGQIIV</sequence>
<dbReference type="InterPro" id="IPR008991">
    <property type="entry name" value="Translation_prot_SH3-like_sf"/>
</dbReference>
<name>A0A1I7UZ37_9PELO</name>
<evidence type="ECO:0000313" key="14">
    <source>
        <dbReference type="WBParaSite" id="Csp11.Scaffold630.g20785.t2"/>
    </source>
</evidence>
<dbReference type="eggNOG" id="KOG4548">
    <property type="taxonomic scope" value="Eukaryota"/>
</dbReference>
<dbReference type="CDD" id="cd03784">
    <property type="entry name" value="GT1_Gtf-like"/>
    <property type="match status" value="1"/>
</dbReference>
<evidence type="ECO:0000256" key="1">
    <source>
        <dbReference type="ARBA" id="ARBA00005636"/>
    </source>
</evidence>
<dbReference type="eggNOG" id="KOG0438">
    <property type="taxonomic scope" value="Eukaryota"/>
</dbReference>
<keyword evidence="4" id="KW-0328">Glycosyltransferase</keyword>
<dbReference type="Pfam" id="PF03947">
    <property type="entry name" value="Ribosomal_L2_C"/>
    <property type="match status" value="1"/>
</dbReference>
<feature type="domain" description="Large ribosomal subunit protein uL2 RNA-binding" evidence="12">
    <location>
        <begin position="1162"/>
        <end position="1243"/>
    </location>
</feature>
<dbReference type="SMART" id="SM01382">
    <property type="entry name" value="Ribosomal_L2_C"/>
    <property type="match status" value="1"/>
</dbReference>
<dbReference type="InterPro" id="IPR014722">
    <property type="entry name" value="Rib_uL2_dom2"/>
</dbReference>
<dbReference type="Gene3D" id="2.40.50.140">
    <property type="entry name" value="Nucleic acid-binding proteins"/>
    <property type="match status" value="1"/>
</dbReference>
<dbReference type="Pfam" id="PF07985">
    <property type="entry name" value="SRR1"/>
    <property type="match status" value="1"/>
</dbReference>
<evidence type="ECO:0000259" key="12">
    <source>
        <dbReference type="SMART" id="SM01383"/>
    </source>
</evidence>
<evidence type="ECO:0000256" key="8">
    <source>
        <dbReference type="ARBA" id="ARBA00023274"/>
    </source>
</evidence>
<dbReference type="PANTHER" id="PTHR48043:SF8">
    <property type="entry name" value="GLUCURONOSYLTRANSFERASE"/>
    <property type="match status" value="1"/>
</dbReference>
<keyword evidence="10" id="KW-0812">Transmembrane</keyword>
<dbReference type="InterPro" id="IPR002213">
    <property type="entry name" value="UDP_glucos_trans"/>
</dbReference>
<evidence type="ECO:0000256" key="6">
    <source>
        <dbReference type="ARBA" id="ARBA00022729"/>
    </source>
</evidence>
<evidence type="ECO:0000313" key="13">
    <source>
        <dbReference type="Proteomes" id="UP000095282"/>
    </source>
</evidence>
<dbReference type="Gene3D" id="3.40.50.2000">
    <property type="entry name" value="Glycogen Phosphorylase B"/>
    <property type="match status" value="1"/>
</dbReference>
<dbReference type="WBParaSite" id="Csp11.Scaffold630.g20785.t2">
    <property type="protein sequence ID" value="Csp11.Scaffold630.g20785.t2"/>
    <property type="gene ID" value="Csp11.Scaffold630.g20785"/>
</dbReference>
<dbReference type="GO" id="GO:0015020">
    <property type="term" value="F:glucuronosyltransferase activity"/>
    <property type="evidence" value="ECO:0007669"/>
    <property type="project" value="UniProtKB-EC"/>
</dbReference>
<dbReference type="Gene3D" id="2.30.30.30">
    <property type="match status" value="1"/>
</dbReference>
<evidence type="ECO:0000256" key="2">
    <source>
        <dbReference type="ARBA" id="ARBA00009995"/>
    </source>
</evidence>
<evidence type="ECO:0000256" key="10">
    <source>
        <dbReference type="SAM" id="Phobius"/>
    </source>
</evidence>
<dbReference type="InterPro" id="IPR012942">
    <property type="entry name" value="SRR1-like"/>
</dbReference>
<comment type="catalytic activity">
    <reaction evidence="9">
        <text>glucuronate acceptor + UDP-alpha-D-glucuronate = acceptor beta-D-glucuronoside + UDP + H(+)</text>
        <dbReference type="Rhea" id="RHEA:21032"/>
        <dbReference type="ChEBI" id="CHEBI:15378"/>
        <dbReference type="ChEBI" id="CHEBI:58052"/>
        <dbReference type="ChEBI" id="CHEBI:58223"/>
        <dbReference type="ChEBI" id="CHEBI:132367"/>
        <dbReference type="ChEBI" id="CHEBI:132368"/>
        <dbReference type="EC" id="2.4.1.17"/>
    </reaction>
</comment>
<dbReference type="GO" id="GO:0005840">
    <property type="term" value="C:ribosome"/>
    <property type="evidence" value="ECO:0007669"/>
    <property type="project" value="UniProtKB-KW"/>
</dbReference>
<keyword evidence="7" id="KW-0689">Ribosomal protein</keyword>
<dbReference type="STRING" id="1561998.A0A1I7UZ37"/>
<evidence type="ECO:0000256" key="3">
    <source>
        <dbReference type="ARBA" id="ARBA00012544"/>
    </source>
</evidence>
<keyword evidence="10" id="KW-1133">Transmembrane helix</keyword>
<dbReference type="SMART" id="SM01383">
    <property type="entry name" value="Ribosomal_L2"/>
    <property type="match status" value="1"/>
</dbReference>
<keyword evidence="13" id="KW-1185">Reference proteome</keyword>
<dbReference type="Pfam" id="PF00181">
    <property type="entry name" value="Ribosomal_L2_N"/>
    <property type="match status" value="1"/>
</dbReference>
<evidence type="ECO:0000256" key="4">
    <source>
        <dbReference type="ARBA" id="ARBA00022676"/>
    </source>
</evidence>
<organism evidence="13 14">
    <name type="scientific">Caenorhabditis tropicalis</name>
    <dbReference type="NCBI Taxonomy" id="1561998"/>
    <lineage>
        <taxon>Eukaryota</taxon>
        <taxon>Metazoa</taxon>
        <taxon>Ecdysozoa</taxon>
        <taxon>Nematoda</taxon>
        <taxon>Chromadorea</taxon>
        <taxon>Rhabditida</taxon>
        <taxon>Rhabditina</taxon>
        <taxon>Rhabditomorpha</taxon>
        <taxon>Rhabditoidea</taxon>
        <taxon>Rhabditidae</taxon>
        <taxon>Peloderinae</taxon>
        <taxon>Caenorhabditis</taxon>
    </lineage>
</organism>
<dbReference type="InterPro" id="IPR022669">
    <property type="entry name" value="Ribosomal_uL2_C"/>
</dbReference>
<dbReference type="GO" id="GO:0006412">
    <property type="term" value="P:translation"/>
    <property type="evidence" value="ECO:0007669"/>
    <property type="project" value="InterPro"/>
</dbReference>
<comment type="similarity">
    <text evidence="2">Belongs to the UDP-glycosyltransferase family.</text>
</comment>
<dbReference type="SUPFAM" id="SSF50249">
    <property type="entry name" value="Nucleic acid-binding proteins"/>
    <property type="match status" value="1"/>
</dbReference>
<dbReference type="Pfam" id="PF00201">
    <property type="entry name" value="UDPGT"/>
    <property type="match status" value="1"/>
</dbReference>
<evidence type="ECO:0000256" key="9">
    <source>
        <dbReference type="ARBA" id="ARBA00047475"/>
    </source>
</evidence>
<reference evidence="14" key="1">
    <citation type="submission" date="2016-11" db="UniProtKB">
        <authorList>
            <consortium name="WormBaseParasite"/>
        </authorList>
    </citation>
    <scope>IDENTIFICATION</scope>
</reference>
<dbReference type="eggNOG" id="KOG1192">
    <property type="taxonomic scope" value="Eukaryota"/>
</dbReference>
<evidence type="ECO:0000256" key="5">
    <source>
        <dbReference type="ARBA" id="ARBA00022679"/>
    </source>
</evidence>
<dbReference type="PANTHER" id="PTHR48043">
    <property type="entry name" value="EG:EG0003.4 PROTEIN-RELATED"/>
    <property type="match status" value="1"/>
</dbReference>
<dbReference type="GO" id="GO:1990904">
    <property type="term" value="C:ribonucleoprotein complex"/>
    <property type="evidence" value="ECO:0007669"/>
    <property type="project" value="UniProtKB-KW"/>
</dbReference>
<dbReference type="GO" id="GO:0003735">
    <property type="term" value="F:structural constituent of ribosome"/>
    <property type="evidence" value="ECO:0007669"/>
    <property type="project" value="InterPro"/>
</dbReference>
<dbReference type="Pfam" id="PF07735">
    <property type="entry name" value="FBA_2"/>
    <property type="match status" value="1"/>
</dbReference>
<dbReference type="InterPro" id="IPR050271">
    <property type="entry name" value="UDP-glycosyltransferase"/>
</dbReference>
<dbReference type="FunFam" id="2.40.50.140:FF:000428">
    <property type="entry name" value="Mitochondrial Ribosomal Protein, Large"/>
    <property type="match status" value="1"/>
</dbReference>
<keyword evidence="8" id="KW-0687">Ribonucleoprotein</keyword>
<accession>A0A1I7UZ37</accession>
<protein>
    <recommendedName>
        <fullName evidence="3">glucuronosyltransferase</fullName>
        <ecNumber evidence="3">2.4.1.17</ecNumber>
    </recommendedName>
</protein>
<dbReference type="InterPro" id="IPR012340">
    <property type="entry name" value="NA-bd_OB-fold"/>
</dbReference>
<dbReference type="EC" id="2.4.1.17" evidence="3"/>
<keyword evidence="6" id="KW-0732">Signal</keyword>
<dbReference type="Proteomes" id="UP000095282">
    <property type="component" value="Unplaced"/>
</dbReference>
<dbReference type="InterPro" id="IPR022666">
    <property type="entry name" value="Ribosomal_uL2_RNA-bd_dom"/>
</dbReference>
<feature type="transmembrane region" description="Helical" evidence="10">
    <location>
        <begin position="899"/>
        <end position="922"/>
    </location>
</feature>
<comment type="similarity">
    <text evidence="1">Belongs to the universal ribosomal protein uL2 family.</text>
</comment>
<dbReference type="SUPFAM" id="SSF50104">
    <property type="entry name" value="Translation proteins SH3-like domain"/>
    <property type="match status" value="1"/>
</dbReference>
<dbReference type="InterPro" id="IPR012885">
    <property type="entry name" value="F-box_Sdz-33"/>
</dbReference>
<dbReference type="FunFam" id="2.30.30.30:FF:000048">
    <property type="entry name" value="Mitochondrial ribosomal protein L2"/>
    <property type="match status" value="1"/>
</dbReference>
<keyword evidence="10" id="KW-0472">Membrane</keyword>
<feature type="domain" description="Large ribosomal subunit protein uL2 C-terminal" evidence="11">
    <location>
        <begin position="1254"/>
        <end position="1376"/>
    </location>
</feature>
<proteinExistence type="inferred from homology"/>
<keyword evidence="5" id="KW-0808">Transferase</keyword>
<evidence type="ECO:0000259" key="11">
    <source>
        <dbReference type="SMART" id="SM01382"/>
    </source>
</evidence>